<reference evidence="1" key="1">
    <citation type="submission" date="2015-06" db="EMBL/GenBank/DDBJ databases">
        <authorList>
            <person name="Joergensen T."/>
        </authorList>
    </citation>
    <scope>NUCLEOTIDE SEQUENCE</scope>
    <source>
        <strain evidence="1">RGFK1776</strain>
    </source>
</reference>
<protein>
    <submittedName>
        <fullName evidence="1">Uncharacterized protein</fullName>
    </submittedName>
</protein>
<proteinExistence type="predicted"/>
<dbReference type="EMBL" id="LN854276">
    <property type="protein sequence ID" value="CRY97856.1"/>
    <property type="molecule type" value="Genomic_DNA"/>
</dbReference>
<accession>A0A0H5Q737</accession>
<sequence>MRMTSRQMQRLSQLLGGLPAREKRVIWSALERLSKAHAPIYDEADLAELLMAAITGHDQARRKKESDARTDRARRALIGARVPAEMAQAIKEDAAAKGLSVYRWVMAAYAAELSKEGLTVQWCDHAKGPCDHPGTCPSCPA</sequence>
<dbReference type="AlphaFoldDB" id="A0A0H5Q737"/>
<organism evidence="1">
    <name type="scientific">uncultured prokaryote</name>
    <dbReference type="NCBI Taxonomy" id="198431"/>
    <lineage>
        <taxon>unclassified sequences</taxon>
        <taxon>environmental samples</taxon>
    </lineage>
</organism>
<name>A0A0H5Q737_9ZZZZ</name>
<reference evidence="1" key="2">
    <citation type="submission" date="2015-07" db="EMBL/GenBank/DDBJ databases">
        <title>Plasmids, circular viruses and viroids from rat gut.</title>
        <authorList>
            <person name="Jorgensen T.J."/>
            <person name="Hansen M.A."/>
            <person name="Xu Z."/>
            <person name="Tabak M.A."/>
            <person name="Sorensen S.J."/>
            <person name="Hansen L.H."/>
        </authorList>
    </citation>
    <scope>NUCLEOTIDE SEQUENCE</scope>
    <source>
        <strain evidence="1">RGFK1776</strain>
    </source>
</reference>
<evidence type="ECO:0000313" key="1">
    <source>
        <dbReference type="EMBL" id="CRY97856.1"/>
    </source>
</evidence>